<protein>
    <recommendedName>
        <fullName evidence="4">Transmembrane protein</fullName>
    </recommendedName>
</protein>
<proteinExistence type="predicted"/>
<dbReference type="AlphaFoldDB" id="A0A8H5H0U8"/>
<dbReference type="OrthoDB" id="10603978at2759"/>
<reference evidence="2 3" key="1">
    <citation type="journal article" date="2020" name="ISME J.">
        <title>Uncovering the hidden diversity of litter-decomposition mechanisms in mushroom-forming fungi.</title>
        <authorList>
            <person name="Floudas D."/>
            <person name="Bentzer J."/>
            <person name="Ahren D."/>
            <person name="Johansson T."/>
            <person name="Persson P."/>
            <person name="Tunlid A."/>
        </authorList>
    </citation>
    <scope>NUCLEOTIDE SEQUENCE [LARGE SCALE GENOMIC DNA]</scope>
    <source>
        <strain evidence="2 3">CBS 661.87</strain>
    </source>
</reference>
<evidence type="ECO:0000313" key="3">
    <source>
        <dbReference type="Proteomes" id="UP000565441"/>
    </source>
</evidence>
<dbReference type="EMBL" id="JAACJP010000035">
    <property type="protein sequence ID" value="KAF5374688.1"/>
    <property type="molecule type" value="Genomic_DNA"/>
</dbReference>
<sequence>MSSANDYCFCCMCFSICGHCPLLNLCTYIPSKWCACCGADDEMQADRAYEAELFHEQPLSTTEMDATAKFRDKSAINCLEVQDLFSFARLKRGVSLGSSAWRATASSPALASQAELEIKVQARDDHERRLEATPAPWDSSWPAAIDVYDHLPCLVSLPTIIAQQPQLNTKRYVTGAPIIFTIFTIVISVIASGATLLLLPCTDADETEITAQASIQRNRSCLLPAPPEPETETETDAAGRRALRTYA</sequence>
<organism evidence="2 3">
    <name type="scientific">Tricholomella constricta</name>
    <dbReference type="NCBI Taxonomy" id="117010"/>
    <lineage>
        <taxon>Eukaryota</taxon>
        <taxon>Fungi</taxon>
        <taxon>Dikarya</taxon>
        <taxon>Basidiomycota</taxon>
        <taxon>Agaricomycotina</taxon>
        <taxon>Agaricomycetes</taxon>
        <taxon>Agaricomycetidae</taxon>
        <taxon>Agaricales</taxon>
        <taxon>Tricholomatineae</taxon>
        <taxon>Lyophyllaceae</taxon>
        <taxon>Tricholomella</taxon>
    </lineage>
</organism>
<keyword evidence="1" id="KW-0472">Membrane</keyword>
<comment type="caution">
    <text evidence="2">The sequence shown here is derived from an EMBL/GenBank/DDBJ whole genome shotgun (WGS) entry which is preliminary data.</text>
</comment>
<evidence type="ECO:0008006" key="4">
    <source>
        <dbReference type="Google" id="ProtNLM"/>
    </source>
</evidence>
<keyword evidence="3" id="KW-1185">Reference proteome</keyword>
<name>A0A8H5H0U8_9AGAR</name>
<gene>
    <name evidence="2" type="ORF">D9615_008934</name>
</gene>
<accession>A0A8H5H0U8</accession>
<dbReference type="Proteomes" id="UP000565441">
    <property type="component" value="Unassembled WGS sequence"/>
</dbReference>
<feature type="transmembrane region" description="Helical" evidence="1">
    <location>
        <begin position="178"/>
        <end position="199"/>
    </location>
</feature>
<evidence type="ECO:0000256" key="1">
    <source>
        <dbReference type="SAM" id="Phobius"/>
    </source>
</evidence>
<keyword evidence="1" id="KW-0812">Transmembrane</keyword>
<evidence type="ECO:0000313" key="2">
    <source>
        <dbReference type="EMBL" id="KAF5374688.1"/>
    </source>
</evidence>
<keyword evidence="1" id="KW-1133">Transmembrane helix</keyword>